<evidence type="ECO:0000313" key="2">
    <source>
        <dbReference type="EMBL" id="RMX55155.1"/>
    </source>
</evidence>
<dbReference type="InterPro" id="IPR022049">
    <property type="entry name" value="FAM69_kinase_dom"/>
</dbReference>
<accession>A0A3M6UND8</accession>
<reference evidence="2 3" key="1">
    <citation type="journal article" date="2018" name="Sci. Rep.">
        <title>Comparative analysis of the Pocillopora damicornis genome highlights role of immune system in coral evolution.</title>
        <authorList>
            <person name="Cunning R."/>
            <person name="Bay R.A."/>
            <person name="Gillette P."/>
            <person name="Baker A.C."/>
            <person name="Traylor-Knowles N."/>
        </authorList>
    </citation>
    <scope>NUCLEOTIDE SEQUENCE [LARGE SCALE GENOMIC DNA]</scope>
    <source>
        <strain evidence="2">RSMAS</strain>
        <tissue evidence="2">Whole animal</tissue>
    </source>
</reference>
<organism evidence="2 3">
    <name type="scientific">Pocillopora damicornis</name>
    <name type="common">Cauliflower coral</name>
    <name type="synonym">Millepora damicornis</name>
    <dbReference type="NCBI Taxonomy" id="46731"/>
    <lineage>
        <taxon>Eukaryota</taxon>
        <taxon>Metazoa</taxon>
        <taxon>Cnidaria</taxon>
        <taxon>Anthozoa</taxon>
        <taxon>Hexacorallia</taxon>
        <taxon>Scleractinia</taxon>
        <taxon>Astrocoeniina</taxon>
        <taxon>Pocilloporidae</taxon>
        <taxon>Pocillopora</taxon>
    </lineage>
</organism>
<protein>
    <recommendedName>
        <fullName evidence="1">FAM69 protein-kinase domain-containing protein</fullName>
    </recommendedName>
</protein>
<sequence>MYPHVFLRTLLEQKKCVSDWDCFVGHFDFCWSTCDKTKGTCKTLLGIQDLHMVCEGVFPLLFRHPNYLEPTDHNMTRLKRAMRKLAVFCSEIPVVYSSAELRRNILIASTILFH</sequence>
<evidence type="ECO:0000313" key="3">
    <source>
        <dbReference type="Proteomes" id="UP000275408"/>
    </source>
</evidence>
<name>A0A3M6UND8_POCDA</name>
<dbReference type="EMBL" id="RCHS01001119">
    <property type="protein sequence ID" value="RMX55155.1"/>
    <property type="molecule type" value="Genomic_DNA"/>
</dbReference>
<feature type="domain" description="FAM69 protein-kinase" evidence="1">
    <location>
        <begin position="7"/>
        <end position="73"/>
    </location>
</feature>
<comment type="caution">
    <text evidence="2">The sequence shown here is derived from an EMBL/GenBank/DDBJ whole genome shotgun (WGS) entry which is preliminary data.</text>
</comment>
<dbReference type="Proteomes" id="UP000275408">
    <property type="component" value="Unassembled WGS sequence"/>
</dbReference>
<keyword evidence="3" id="KW-1185">Reference proteome</keyword>
<evidence type="ECO:0000259" key="1">
    <source>
        <dbReference type="Pfam" id="PF12260"/>
    </source>
</evidence>
<proteinExistence type="predicted"/>
<dbReference type="Pfam" id="PF12260">
    <property type="entry name" value="PIP49_C"/>
    <property type="match status" value="1"/>
</dbReference>
<gene>
    <name evidence="2" type="ORF">pdam_00007446</name>
</gene>
<dbReference type="AlphaFoldDB" id="A0A3M6UND8"/>